<dbReference type="FunFam" id="1.10.10.10:FF:000069">
    <property type="entry name" value="Paired box protein Pax-6"/>
    <property type="match status" value="1"/>
</dbReference>
<feature type="compositionally biased region" description="Low complexity" evidence="12">
    <location>
        <begin position="548"/>
        <end position="560"/>
    </location>
</feature>
<dbReference type="Pfam" id="PF00292">
    <property type="entry name" value="PAX"/>
    <property type="match status" value="1"/>
</dbReference>
<evidence type="ECO:0000256" key="5">
    <source>
        <dbReference type="ARBA" id="ARBA00023015"/>
    </source>
</evidence>
<feature type="domain" description="Paired" evidence="14">
    <location>
        <begin position="101"/>
        <end position="227"/>
    </location>
</feature>
<keyword evidence="16" id="KW-1185">Reference proteome</keyword>
<feature type="region of interest" description="Disordered" evidence="12">
    <location>
        <begin position="283"/>
        <end position="306"/>
    </location>
</feature>
<dbReference type="Pfam" id="PF00046">
    <property type="entry name" value="Homeodomain"/>
    <property type="match status" value="1"/>
</dbReference>
<dbReference type="InterPro" id="IPR043182">
    <property type="entry name" value="PAIRED_DNA-bd_dom"/>
</dbReference>
<evidence type="ECO:0000256" key="1">
    <source>
        <dbReference type="ARBA" id="ARBA00004123"/>
    </source>
</evidence>
<comment type="similarity">
    <text evidence="2">Belongs to the paired homeobox family.</text>
</comment>
<dbReference type="PANTHER" id="PTHR45636">
    <property type="entry name" value="PAIRED BOX PROTEIN PAX-6-RELATED-RELATED"/>
    <property type="match status" value="1"/>
</dbReference>
<evidence type="ECO:0000313" key="15">
    <source>
        <dbReference type="EMBL" id="BFG06723.1"/>
    </source>
</evidence>
<comment type="subcellular location">
    <subcellularLocation>
        <location evidence="1 10 11">Nucleus</location>
    </subcellularLocation>
</comment>
<keyword evidence="6 10" id="KW-0238">DNA-binding</keyword>
<feature type="region of interest" description="Disordered" evidence="12">
    <location>
        <begin position="405"/>
        <end position="425"/>
    </location>
</feature>
<dbReference type="GO" id="GO:0005634">
    <property type="term" value="C:nucleus"/>
    <property type="evidence" value="ECO:0007669"/>
    <property type="project" value="UniProtKB-SubCell"/>
</dbReference>
<feature type="compositionally biased region" description="Basic residues" evidence="12">
    <location>
        <begin position="665"/>
        <end position="677"/>
    </location>
</feature>
<dbReference type="PANTHER" id="PTHR45636:SF41">
    <property type="entry name" value="PAIRED BOX PROTEIN PAX-6-RELATED"/>
    <property type="match status" value="1"/>
</dbReference>
<feature type="DNA-binding region" description="Homeobox" evidence="10">
    <location>
        <begin position="478"/>
        <end position="537"/>
    </location>
</feature>
<dbReference type="CDD" id="cd00086">
    <property type="entry name" value="homeodomain"/>
    <property type="match status" value="1"/>
</dbReference>
<accession>A0AAU9GF47</accession>
<dbReference type="GO" id="GO:0000978">
    <property type="term" value="F:RNA polymerase II cis-regulatory region sequence-specific DNA binding"/>
    <property type="evidence" value="ECO:0007669"/>
    <property type="project" value="TreeGrafter"/>
</dbReference>
<dbReference type="GO" id="GO:0051240">
    <property type="term" value="P:positive regulation of multicellular organismal process"/>
    <property type="evidence" value="ECO:0007669"/>
    <property type="project" value="UniProtKB-ARBA"/>
</dbReference>
<keyword evidence="9 10" id="KW-0539">Nucleus</keyword>
<dbReference type="PROSITE" id="PS00027">
    <property type="entry name" value="HOMEOBOX_1"/>
    <property type="match status" value="1"/>
</dbReference>
<dbReference type="InterPro" id="IPR009057">
    <property type="entry name" value="Homeodomain-like_sf"/>
</dbReference>
<evidence type="ECO:0000256" key="2">
    <source>
        <dbReference type="ARBA" id="ARBA00005733"/>
    </source>
</evidence>
<feature type="compositionally biased region" description="Polar residues" evidence="12">
    <location>
        <begin position="606"/>
        <end position="623"/>
    </location>
</feature>
<dbReference type="Proteomes" id="UP001500889">
    <property type="component" value="Chromosome dot"/>
</dbReference>
<dbReference type="EMBL" id="AP029268">
    <property type="protein sequence ID" value="BFG06723.1"/>
    <property type="molecule type" value="Genomic_DNA"/>
</dbReference>
<evidence type="ECO:0000256" key="10">
    <source>
        <dbReference type="PROSITE-ProRule" id="PRU00108"/>
    </source>
</evidence>
<feature type="region of interest" description="Disordered" evidence="12">
    <location>
        <begin position="229"/>
        <end position="271"/>
    </location>
</feature>
<keyword evidence="7 10" id="KW-0371">Homeobox</keyword>
<feature type="region of interest" description="Disordered" evidence="12">
    <location>
        <begin position="328"/>
        <end position="378"/>
    </location>
</feature>
<dbReference type="Gene3D" id="1.10.10.60">
    <property type="entry name" value="Homeodomain-like"/>
    <property type="match status" value="1"/>
</dbReference>
<dbReference type="PRINTS" id="PR00027">
    <property type="entry name" value="PAIREDBOX"/>
</dbReference>
<keyword evidence="8" id="KW-0804">Transcription</keyword>
<evidence type="ECO:0000256" key="9">
    <source>
        <dbReference type="ARBA" id="ARBA00023242"/>
    </source>
</evidence>
<feature type="domain" description="Homeobox" evidence="13">
    <location>
        <begin position="476"/>
        <end position="536"/>
    </location>
</feature>
<evidence type="ECO:0000256" key="4">
    <source>
        <dbReference type="ARBA" id="ARBA00022724"/>
    </source>
</evidence>
<proteinExistence type="inferred from homology"/>
<feature type="region of interest" description="Disordered" evidence="12">
    <location>
        <begin position="602"/>
        <end position="678"/>
    </location>
</feature>
<feature type="compositionally biased region" description="Low complexity" evidence="12">
    <location>
        <begin position="345"/>
        <end position="360"/>
    </location>
</feature>
<dbReference type="SMART" id="SM00351">
    <property type="entry name" value="PAX"/>
    <property type="match status" value="1"/>
</dbReference>
<dbReference type="GO" id="GO:0045944">
    <property type="term" value="P:positive regulation of transcription by RNA polymerase II"/>
    <property type="evidence" value="ECO:0007669"/>
    <property type="project" value="UniProtKB-ARBA"/>
</dbReference>
<dbReference type="PROSITE" id="PS50071">
    <property type="entry name" value="HOMEOBOX_2"/>
    <property type="match status" value="1"/>
</dbReference>
<evidence type="ECO:0000313" key="16">
    <source>
        <dbReference type="Proteomes" id="UP001500889"/>
    </source>
</evidence>
<feature type="compositionally biased region" description="Low complexity" evidence="12">
    <location>
        <begin position="235"/>
        <end position="268"/>
    </location>
</feature>
<evidence type="ECO:0000256" key="3">
    <source>
        <dbReference type="ARBA" id="ARBA00022473"/>
    </source>
</evidence>
<reference evidence="15 16" key="1">
    <citation type="submission" date="2024-02" db="EMBL/GenBank/DDBJ databases">
        <title>A chromosome-level genome assembly of Drosophila madeirensis, a fruit fly species endemic to Madeira island.</title>
        <authorList>
            <person name="Tomihara K."/>
            <person name="Llopart A."/>
            <person name="Yamamoto D."/>
        </authorList>
    </citation>
    <scope>NUCLEOTIDE SEQUENCE [LARGE SCALE GENOMIC DNA]</scope>
    <source>
        <strain evidence="15 16">RF1</strain>
    </source>
</reference>
<feature type="compositionally biased region" description="Low complexity" evidence="12">
    <location>
        <begin position="452"/>
        <end position="464"/>
    </location>
</feature>
<dbReference type="InterPro" id="IPR017970">
    <property type="entry name" value="Homeobox_CS"/>
</dbReference>
<evidence type="ECO:0000256" key="12">
    <source>
        <dbReference type="SAM" id="MobiDB-lite"/>
    </source>
</evidence>
<dbReference type="PROSITE" id="PS51057">
    <property type="entry name" value="PAIRED_2"/>
    <property type="match status" value="1"/>
</dbReference>
<feature type="compositionally biased region" description="Polar residues" evidence="12">
    <location>
        <begin position="369"/>
        <end position="378"/>
    </location>
</feature>
<sequence length="914" mass="95503">MFTLQPTPTAMNTVMPPWSAGTLIERLPSLEEMAHKDNVIAMRNLPCLGTASGSGLGGIGGKSATTMAAAMEAVDATTVSQPHSTSSYFTTTYYHLTDDECHSGVNQLGGVFVGGRPLPDSTRQKIVELAHSGARPCDISRILQVSNGCVSKILGRYYETGSIRPRAIGGSKPRVATAEVVSKISQYKRECPSIFAWEIRDRLLQENVCTNDNIPSVSSINRVLRNLAAQKEQQNSGTSSSSTNTSTSANPTVNSCGASGASGQSGQSLTRSTLSSAGDLMQTATPLNSSESGGASNSGEGSEQESIYEKLRLLNTQHAAGSLDPAIAVSSSNHFGPHPHSSHPQLMHGQQHQQSSQLQQASWPPRHYSTGTWYTSPQNGSEISIPVSSGSESVMTSVAAYAQGSTTSQPLSPPNLSGGGNRLSTCPMSTDDILLKKELDGHQSDETGSGEGENSNGGASNIGNSEDDQARLILKRKLQRNRTSFTNEQIDSLEKEFERTHYPDVFARERLAGKIGLPEARIQVWFSNRRAKWRREEKLRNQRRTPNSTGTSGTSSSTSGNASLTDSPNSLGACSSLLAGSCPSGNTINGLASPNTLPIVGGAESIDSTTPTLQLRSGGNSDSAGGRPQDDGSDACSPGLGISGQHSTHHHIAHAHAHANANAHAHAHAHAHSHTHSHALVPAISPRLNFNSGSFSSSMSAMYSNMHHPALSMGDGYGSITPMPSFNHSSVGPLAPPSPLSQQRDLTPPSLYPCHMTLRPLPIAGPHHHLVPNDGGNSGPGIGNVHLTNAGASNNGTGYEVLSTYGLAPQPLPAGGGGAADGNSSATANLAVSSHQIMEPRQSPCSPQHLGAGSHSSGFATDAISSAVPSYAHMSYNYATAANNVPASGGGNPVPHASSGKQQFFASCFYSPWV</sequence>
<evidence type="ECO:0000256" key="8">
    <source>
        <dbReference type="ARBA" id="ARBA00023163"/>
    </source>
</evidence>
<dbReference type="GO" id="GO:0090596">
    <property type="term" value="P:sensory organ morphogenesis"/>
    <property type="evidence" value="ECO:0007669"/>
    <property type="project" value="UniProtKB-ARBA"/>
</dbReference>
<evidence type="ECO:0000259" key="13">
    <source>
        <dbReference type="PROSITE" id="PS50071"/>
    </source>
</evidence>
<feature type="compositionally biased region" description="Low complexity" evidence="12">
    <location>
        <begin position="289"/>
        <end position="305"/>
    </location>
</feature>
<dbReference type="CDD" id="cd00131">
    <property type="entry name" value="PAX"/>
    <property type="match status" value="1"/>
</dbReference>
<dbReference type="AlphaFoldDB" id="A0AAU9GF47"/>
<evidence type="ECO:0000259" key="14">
    <source>
        <dbReference type="PROSITE" id="PS51057"/>
    </source>
</evidence>
<dbReference type="InterPro" id="IPR036388">
    <property type="entry name" value="WH-like_DNA-bd_sf"/>
</dbReference>
<organism evidence="15 16">
    <name type="scientific">Drosophila madeirensis</name>
    <name type="common">Fruit fly</name>
    <dbReference type="NCBI Taxonomy" id="30013"/>
    <lineage>
        <taxon>Eukaryota</taxon>
        <taxon>Metazoa</taxon>
        <taxon>Ecdysozoa</taxon>
        <taxon>Arthropoda</taxon>
        <taxon>Hexapoda</taxon>
        <taxon>Insecta</taxon>
        <taxon>Pterygota</taxon>
        <taxon>Neoptera</taxon>
        <taxon>Endopterygota</taxon>
        <taxon>Diptera</taxon>
        <taxon>Brachycera</taxon>
        <taxon>Muscomorpha</taxon>
        <taxon>Ephydroidea</taxon>
        <taxon>Drosophilidae</taxon>
        <taxon>Drosophila</taxon>
        <taxon>Sophophora</taxon>
    </lineage>
</organism>
<keyword evidence="3" id="KW-0217">Developmental protein</keyword>
<dbReference type="GO" id="GO:0000981">
    <property type="term" value="F:DNA-binding transcription factor activity, RNA polymerase II-specific"/>
    <property type="evidence" value="ECO:0007669"/>
    <property type="project" value="InterPro"/>
</dbReference>
<evidence type="ECO:0000256" key="11">
    <source>
        <dbReference type="RuleBase" id="RU000682"/>
    </source>
</evidence>
<dbReference type="FunFam" id="1.10.10.10:FF:000003">
    <property type="entry name" value="Paired box protein Pax-6"/>
    <property type="match status" value="1"/>
</dbReference>
<dbReference type="SUPFAM" id="SSF46689">
    <property type="entry name" value="Homeodomain-like"/>
    <property type="match status" value="2"/>
</dbReference>
<dbReference type="GO" id="GO:0048731">
    <property type="term" value="P:system development"/>
    <property type="evidence" value="ECO:0007669"/>
    <property type="project" value="UniProtKB-ARBA"/>
</dbReference>
<dbReference type="Gene3D" id="1.10.10.10">
    <property type="entry name" value="Winged helix-like DNA-binding domain superfamily/Winged helix DNA-binding domain"/>
    <property type="match status" value="2"/>
</dbReference>
<feature type="compositionally biased region" description="Basic residues" evidence="12">
    <location>
        <begin position="647"/>
        <end position="657"/>
    </location>
</feature>
<dbReference type="InterPro" id="IPR001523">
    <property type="entry name" value="Paired_dom"/>
</dbReference>
<gene>
    <name evidence="15" type="ORF">DMAD_13644</name>
</gene>
<evidence type="ECO:0000256" key="7">
    <source>
        <dbReference type="ARBA" id="ARBA00023155"/>
    </source>
</evidence>
<dbReference type="GO" id="GO:0030154">
    <property type="term" value="P:cell differentiation"/>
    <property type="evidence" value="ECO:0007669"/>
    <property type="project" value="UniProtKB-ARBA"/>
</dbReference>
<dbReference type="FunFam" id="1.10.10.60:FF:000516">
    <property type="entry name" value="Transcription factor Toy"/>
    <property type="match status" value="1"/>
</dbReference>
<feature type="region of interest" description="Disordered" evidence="12">
    <location>
        <begin position="536"/>
        <end position="567"/>
    </location>
</feature>
<protein>
    <submittedName>
        <fullName evidence="15">Paired box protein Pax-6</fullName>
    </submittedName>
</protein>
<keyword evidence="4" id="KW-0563">Paired box</keyword>
<name>A0AAU9GF47_DROMD</name>
<dbReference type="SMART" id="SM00389">
    <property type="entry name" value="HOX"/>
    <property type="match status" value="1"/>
</dbReference>
<dbReference type="PROSITE" id="PS00034">
    <property type="entry name" value="PAIRED_1"/>
    <property type="match status" value="1"/>
</dbReference>
<dbReference type="InterPro" id="IPR043565">
    <property type="entry name" value="PAX_fam"/>
</dbReference>
<keyword evidence="5" id="KW-0805">Transcription regulation</keyword>
<dbReference type="GO" id="GO:0009791">
    <property type="term" value="P:post-embryonic development"/>
    <property type="evidence" value="ECO:0007669"/>
    <property type="project" value="UniProtKB-ARBA"/>
</dbReference>
<evidence type="ECO:0000256" key="6">
    <source>
        <dbReference type="ARBA" id="ARBA00023125"/>
    </source>
</evidence>
<dbReference type="InterPro" id="IPR001356">
    <property type="entry name" value="HD"/>
</dbReference>
<feature type="region of interest" description="Disordered" evidence="12">
    <location>
        <begin position="442"/>
        <end position="466"/>
    </location>
</feature>